<sequence>MSDRNDRWVAAALLFISGAMAMAGFILWGVIGMINFLQKVKLLSTDSEGFLSWSTTDDSVDRW</sequence>
<dbReference type="Proteomes" id="UP000177821">
    <property type="component" value="Unassembled WGS sequence"/>
</dbReference>
<protein>
    <submittedName>
        <fullName evidence="2">Uncharacterized protein</fullName>
    </submittedName>
</protein>
<reference evidence="2 3" key="1">
    <citation type="journal article" date="2016" name="Nat. Commun.">
        <title>Thousands of microbial genomes shed light on interconnected biogeochemical processes in an aquifer system.</title>
        <authorList>
            <person name="Anantharaman K."/>
            <person name="Brown C.T."/>
            <person name="Hug L.A."/>
            <person name="Sharon I."/>
            <person name="Castelle C.J."/>
            <person name="Probst A.J."/>
            <person name="Thomas B.C."/>
            <person name="Singh A."/>
            <person name="Wilkins M.J."/>
            <person name="Karaoz U."/>
            <person name="Brodie E.L."/>
            <person name="Williams K.H."/>
            <person name="Hubbard S.S."/>
            <person name="Banfield J.F."/>
        </authorList>
    </citation>
    <scope>NUCLEOTIDE SEQUENCE [LARGE SCALE GENOMIC DNA]</scope>
</reference>
<name>A0A1G1WS56_9BACT</name>
<keyword evidence="1" id="KW-0472">Membrane</keyword>
<keyword evidence="1" id="KW-0812">Transmembrane</keyword>
<dbReference type="AlphaFoldDB" id="A0A1G1WS56"/>
<organism evidence="2 3">
    <name type="scientific">Candidatus Woykebacteria bacterium RIFCSPHIGHO2_02_FULL_43_16b</name>
    <dbReference type="NCBI Taxonomy" id="1802601"/>
    <lineage>
        <taxon>Bacteria</taxon>
        <taxon>Candidatus Woykeibacteriota</taxon>
    </lineage>
</organism>
<proteinExistence type="predicted"/>
<comment type="caution">
    <text evidence="2">The sequence shown here is derived from an EMBL/GenBank/DDBJ whole genome shotgun (WGS) entry which is preliminary data.</text>
</comment>
<evidence type="ECO:0000256" key="1">
    <source>
        <dbReference type="SAM" id="Phobius"/>
    </source>
</evidence>
<dbReference type="EMBL" id="MHCX01000010">
    <property type="protein sequence ID" value="OGY29997.1"/>
    <property type="molecule type" value="Genomic_DNA"/>
</dbReference>
<keyword evidence="1" id="KW-1133">Transmembrane helix</keyword>
<feature type="transmembrane region" description="Helical" evidence="1">
    <location>
        <begin position="12"/>
        <end position="37"/>
    </location>
</feature>
<evidence type="ECO:0000313" key="2">
    <source>
        <dbReference type="EMBL" id="OGY29997.1"/>
    </source>
</evidence>
<gene>
    <name evidence="2" type="ORF">A3J50_02855</name>
</gene>
<evidence type="ECO:0000313" key="3">
    <source>
        <dbReference type="Proteomes" id="UP000177821"/>
    </source>
</evidence>
<accession>A0A1G1WS56</accession>